<organism evidence="1 2">
    <name type="scientific">Pleurodeles waltl</name>
    <name type="common">Iberian ribbed newt</name>
    <dbReference type="NCBI Taxonomy" id="8319"/>
    <lineage>
        <taxon>Eukaryota</taxon>
        <taxon>Metazoa</taxon>
        <taxon>Chordata</taxon>
        <taxon>Craniata</taxon>
        <taxon>Vertebrata</taxon>
        <taxon>Euteleostomi</taxon>
        <taxon>Amphibia</taxon>
        <taxon>Batrachia</taxon>
        <taxon>Caudata</taxon>
        <taxon>Salamandroidea</taxon>
        <taxon>Salamandridae</taxon>
        <taxon>Pleurodelinae</taxon>
        <taxon>Pleurodeles</taxon>
    </lineage>
</organism>
<reference evidence="1" key="1">
    <citation type="journal article" date="2022" name="bioRxiv">
        <title>Sequencing and chromosome-scale assembly of the giantPleurodeles waltlgenome.</title>
        <authorList>
            <person name="Brown T."/>
            <person name="Elewa A."/>
            <person name="Iarovenko S."/>
            <person name="Subramanian E."/>
            <person name="Araus A.J."/>
            <person name="Petzold A."/>
            <person name="Susuki M."/>
            <person name="Suzuki K.-i.T."/>
            <person name="Hayashi T."/>
            <person name="Toyoda A."/>
            <person name="Oliveira C."/>
            <person name="Osipova E."/>
            <person name="Leigh N.D."/>
            <person name="Simon A."/>
            <person name="Yun M.H."/>
        </authorList>
    </citation>
    <scope>NUCLEOTIDE SEQUENCE</scope>
    <source>
        <strain evidence="1">20211129_DDA</strain>
        <tissue evidence="1">Liver</tissue>
    </source>
</reference>
<evidence type="ECO:0000313" key="1">
    <source>
        <dbReference type="EMBL" id="KAJ1165510.1"/>
    </source>
</evidence>
<sequence length="227" mass="25266">MKITNARNPVNTTPCVVEGDGVQEGCCGSDGAPASESTVDLESEGLIQKLPSQAISQEKPSGDELAKGHHKSNQLLIKNGDDQIFMQSGIEQFANWHGKDAADQAQAKSCTLLEIILQELRELKVLQRKETAAINQRLDTIEAVIGQTPAHLQELQQIIWDPEDPSLVWDSKLGRLQKKLSDSQNEIDDMEYYTRRSNLCFVGVQKRSEKQGNHQDMLQFINALVKT</sequence>
<gene>
    <name evidence="1" type="ORF">NDU88_005937</name>
</gene>
<keyword evidence="2" id="KW-1185">Reference proteome</keyword>
<protein>
    <submittedName>
        <fullName evidence="1">Uncharacterized protein</fullName>
    </submittedName>
</protein>
<evidence type="ECO:0000313" key="2">
    <source>
        <dbReference type="Proteomes" id="UP001066276"/>
    </source>
</evidence>
<name>A0AAV7SNA6_PLEWA</name>
<comment type="caution">
    <text evidence="1">The sequence shown here is derived from an EMBL/GenBank/DDBJ whole genome shotgun (WGS) entry which is preliminary data.</text>
</comment>
<accession>A0AAV7SNA6</accession>
<dbReference type="AlphaFoldDB" id="A0AAV7SNA6"/>
<proteinExistence type="predicted"/>
<dbReference type="Proteomes" id="UP001066276">
    <property type="component" value="Chromosome 4_2"/>
</dbReference>
<dbReference type="EMBL" id="JANPWB010000008">
    <property type="protein sequence ID" value="KAJ1165510.1"/>
    <property type="molecule type" value="Genomic_DNA"/>
</dbReference>